<sequence>MIGLFIYIVIGVALCAIKDEPDHEDQESETFYMFFLIALVFLWPLYLLWKFVKRNG</sequence>
<keyword evidence="1" id="KW-1133">Transmembrane helix</keyword>
<name>A0ABW2EK51_9BACI</name>
<reference evidence="3" key="1">
    <citation type="journal article" date="2019" name="Int. J. Syst. Evol. Microbiol.">
        <title>The Global Catalogue of Microorganisms (GCM) 10K type strain sequencing project: providing services to taxonomists for standard genome sequencing and annotation.</title>
        <authorList>
            <consortium name="The Broad Institute Genomics Platform"/>
            <consortium name="The Broad Institute Genome Sequencing Center for Infectious Disease"/>
            <person name="Wu L."/>
            <person name="Ma J."/>
        </authorList>
    </citation>
    <scope>NUCLEOTIDE SEQUENCE [LARGE SCALE GENOMIC DNA]</scope>
    <source>
        <strain evidence="3">CGMCC 4.1621</strain>
    </source>
</reference>
<dbReference type="Proteomes" id="UP001596410">
    <property type="component" value="Unassembled WGS sequence"/>
</dbReference>
<feature type="transmembrane region" description="Helical" evidence="1">
    <location>
        <begin position="31"/>
        <end position="49"/>
    </location>
</feature>
<gene>
    <name evidence="2" type="ORF">ACFQIC_02715</name>
</gene>
<dbReference type="RefSeq" id="WP_204707036.1">
    <property type="nucleotide sequence ID" value="NZ_JBHSZV010000004.1"/>
</dbReference>
<keyword evidence="3" id="KW-1185">Reference proteome</keyword>
<evidence type="ECO:0000256" key="1">
    <source>
        <dbReference type="SAM" id="Phobius"/>
    </source>
</evidence>
<accession>A0ABW2EK51</accession>
<evidence type="ECO:0000313" key="3">
    <source>
        <dbReference type="Proteomes" id="UP001596410"/>
    </source>
</evidence>
<proteinExistence type="predicted"/>
<organism evidence="2 3">
    <name type="scientific">Halobacillus seohaensis</name>
    <dbReference type="NCBI Taxonomy" id="447421"/>
    <lineage>
        <taxon>Bacteria</taxon>
        <taxon>Bacillati</taxon>
        <taxon>Bacillota</taxon>
        <taxon>Bacilli</taxon>
        <taxon>Bacillales</taxon>
        <taxon>Bacillaceae</taxon>
        <taxon>Halobacillus</taxon>
    </lineage>
</organism>
<keyword evidence="1" id="KW-0472">Membrane</keyword>
<keyword evidence="1" id="KW-0812">Transmembrane</keyword>
<dbReference type="EMBL" id="JBHSZV010000004">
    <property type="protein sequence ID" value="MFC7060784.1"/>
    <property type="molecule type" value="Genomic_DNA"/>
</dbReference>
<comment type="caution">
    <text evidence="2">The sequence shown here is derived from an EMBL/GenBank/DDBJ whole genome shotgun (WGS) entry which is preliminary data.</text>
</comment>
<protein>
    <submittedName>
        <fullName evidence="2">Uncharacterized protein</fullName>
    </submittedName>
</protein>
<evidence type="ECO:0000313" key="2">
    <source>
        <dbReference type="EMBL" id="MFC7060784.1"/>
    </source>
</evidence>